<comment type="caution">
    <text evidence="2">The sequence shown here is derived from an EMBL/GenBank/DDBJ whole genome shotgun (WGS) entry which is preliminary data.</text>
</comment>
<reference evidence="2 3" key="1">
    <citation type="submission" date="2018-10" db="EMBL/GenBank/DDBJ databases">
        <title>Genomic Encyclopedia of Type Strains, Phase IV (KMG-IV): sequencing the most valuable type-strain genomes for metagenomic binning, comparative biology and taxonomic classification.</title>
        <authorList>
            <person name="Goeker M."/>
        </authorList>
    </citation>
    <scope>NUCLEOTIDE SEQUENCE [LARGE SCALE GENOMIC DNA]</scope>
    <source>
        <strain evidence="2 3">DSM 25586</strain>
    </source>
</reference>
<keyword evidence="1" id="KW-1133">Transmembrane helix</keyword>
<keyword evidence="1" id="KW-0812">Transmembrane</keyword>
<dbReference type="EMBL" id="RBIR01000004">
    <property type="protein sequence ID" value="RKR19526.1"/>
    <property type="molecule type" value="Genomic_DNA"/>
</dbReference>
<dbReference type="AlphaFoldDB" id="A0A495ET58"/>
<dbReference type="RefSeq" id="WP_167467899.1">
    <property type="nucleotide sequence ID" value="NZ_RBIR01000004.1"/>
</dbReference>
<proteinExistence type="predicted"/>
<protein>
    <submittedName>
        <fullName evidence="2">Uncharacterized protein</fullName>
    </submittedName>
</protein>
<evidence type="ECO:0000313" key="2">
    <source>
        <dbReference type="EMBL" id="RKR19526.1"/>
    </source>
</evidence>
<keyword evidence="1" id="KW-0472">Membrane</keyword>
<sequence>MTGWLVASVGMVGDGTYFGWDGFTIQSGNLIVIVVMIILFILALVLPFPGGKRRK</sequence>
<evidence type="ECO:0000313" key="3">
    <source>
        <dbReference type="Proteomes" id="UP000276055"/>
    </source>
</evidence>
<dbReference type="Proteomes" id="UP000276055">
    <property type="component" value="Unassembled WGS sequence"/>
</dbReference>
<evidence type="ECO:0000256" key="1">
    <source>
        <dbReference type="SAM" id="Phobius"/>
    </source>
</evidence>
<name>A0A495ET58_9MICC</name>
<organism evidence="2 3">
    <name type="scientific">Arthrobacter oryzae</name>
    <dbReference type="NCBI Taxonomy" id="409290"/>
    <lineage>
        <taxon>Bacteria</taxon>
        <taxon>Bacillati</taxon>
        <taxon>Actinomycetota</taxon>
        <taxon>Actinomycetes</taxon>
        <taxon>Micrococcales</taxon>
        <taxon>Micrococcaceae</taxon>
        <taxon>Arthrobacter</taxon>
    </lineage>
</organism>
<gene>
    <name evidence="2" type="ORF">C8D78_2274</name>
</gene>
<accession>A0A495ET58</accession>
<feature type="transmembrane region" description="Helical" evidence="1">
    <location>
        <begin position="30"/>
        <end position="48"/>
    </location>
</feature>